<dbReference type="EMBL" id="JAJEPX010000017">
    <property type="protein sequence ID" value="MCC2176885.1"/>
    <property type="molecule type" value="Genomic_DNA"/>
</dbReference>
<dbReference type="RefSeq" id="WP_227600669.1">
    <property type="nucleotide sequence ID" value="NZ_JAJEPX010000017.1"/>
</dbReference>
<organism evidence="1 2">
    <name type="scientific">Agathobaculum butyriciproducens</name>
    <dbReference type="NCBI Taxonomy" id="1628085"/>
    <lineage>
        <taxon>Bacteria</taxon>
        <taxon>Bacillati</taxon>
        <taxon>Bacillota</taxon>
        <taxon>Clostridia</taxon>
        <taxon>Eubacteriales</taxon>
        <taxon>Butyricicoccaceae</taxon>
        <taxon>Agathobaculum</taxon>
    </lineage>
</organism>
<evidence type="ECO:0000313" key="1">
    <source>
        <dbReference type="EMBL" id="MCC2176885.1"/>
    </source>
</evidence>
<dbReference type="GeneID" id="98660831"/>
<dbReference type="SUPFAM" id="SSF52540">
    <property type="entry name" value="P-loop containing nucleoside triphosphate hydrolases"/>
    <property type="match status" value="1"/>
</dbReference>
<gene>
    <name evidence="1" type="ORF">LKD22_07055</name>
</gene>
<protein>
    <recommendedName>
        <fullName evidence="3">Helicase/UvrB N-terminal domain-containing protein</fullName>
    </recommendedName>
</protein>
<accession>A0AAW4VVK7</accession>
<dbReference type="AlphaFoldDB" id="A0AAW4VVK7"/>
<proteinExistence type="predicted"/>
<keyword evidence="2" id="KW-1185">Reference proteome</keyword>
<dbReference type="Proteomes" id="UP001298753">
    <property type="component" value="Unassembled WGS sequence"/>
</dbReference>
<evidence type="ECO:0000313" key="2">
    <source>
        <dbReference type="Proteomes" id="UP001298753"/>
    </source>
</evidence>
<dbReference type="InterPro" id="IPR027417">
    <property type="entry name" value="P-loop_NTPase"/>
</dbReference>
<evidence type="ECO:0008006" key="3">
    <source>
        <dbReference type="Google" id="ProtNLM"/>
    </source>
</evidence>
<comment type="caution">
    <text evidence="1">The sequence shown here is derived from an EMBL/GenBank/DDBJ whole genome shotgun (WGS) entry which is preliminary data.</text>
</comment>
<name>A0AAW4VVK7_9FIRM</name>
<dbReference type="Gene3D" id="3.40.50.300">
    <property type="entry name" value="P-loop containing nucleotide triphosphate hydrolases"/>
    <property type="match status" value="1"/>
</dbReference>
<reference evidence="1 2" key="1">
    <citation type="submission" date="2021-10" db="EMBL/GenBank/DDBJ databases">
        <title>Anaerobic single-cell dispensing facilitates the cultivation of human gut bacteria.</title>
        <authorList>
            <person name="Afrizal A."/>
        </authorList>
    </citation>
    <scope>NUCLEOTIDE SEQUENCE [LARGE SCALE GENOMIC DNA]</scope>
    <source>
        <strain evidence="1 2">CLA-AA-H270</strain>
    </source>
</reference>
<sequence length="415" mass="48640">MPNTELKVVDMPMGTGKTTGMIHFMNTFSDRQYLFVTPYKTERERIQTECPALDFHIPTNERSRLDECHRFIKQGKNIATTHALFSYFNPETMDLLSRQHYTLIIDEEPDCIFDTLVVPQEDFHMLKSENYFKVSETNKQLQLNPEREYTGSIAGFSELYKLCDRHSFYLVDDLTAEPNRIGIIGVMNPEIFNCFDEIFILTYLFADSNYDCYCRFCRIPYAYYHIADNTLCEGKFDDTAFREQCKSLIRLYSGRLNFRPPVERNQRAVTLSKSFYQNASTQMLSRVRCNASNFIRNICHGRQTDTLWSTYADYKSTIQGGGCYSKSFVSCNCRATNAYRDRRILAYLLNLSPHPYLVRWLRHNNIDVNLKHFPLTMLLQWIFRSQIRDGKPIELYLPSARMREILSGYLAGEIC</sequence>